<accession>A0A9N9C2J9</accession>
<keyword evidence="2" id="KW-1185">Reference proteome</keyword>
<evidence type="ECO:0000313" key="2">
    <source>
        <dbReference type="Proteomes" id="UP000789508"/>
    </source>
</evidence>
<protein>
    <submittedName>
        <fullName evidence="1">2278_t:CDS:1</fullName>
    </submittedName>
</protein>
<dbReference type="Gene3D" id="1.10.510.10">
    <property type="entry name" value="Transferase(Phosphotransferase) domain 1"/>
    <property type="match status" value="1"/>
</dbReference>
<comment type="caution">
    <text evidence="1">The sequence shown here is derived from an EMBL/GenBank/DDBJ whole genome shotgun (WGS) entry which is preliminary data.</text>
</comment>
<dbReference type="AlphaFoldDB" id="A0A9N9C2J9"/>
<dbReference type="SUPFAM" id="SSF56112">
    <property type="entry name" value="Protein kinase-like (PK-like)"/>
    <property type="match status" value="1"/>
</dbReference>
<name>A0A9N9C2J9_9GLOM</name>
<feature type="non-terminal residue" evidence="1">
    <location>
        <position position="1"/>
    </location>
</feature>
<dbReference type="EMBL" id="CAJVPS010003321">
    <property type="protein sequence ID" value="CAG8586581.1"/>
    <property type="molecule type" value="Genomic_DNA"/>
</dbReference>
<dbReference type="Proteomes" id="UP000789508">
    <property type="component" value="Unassembled WGS sequence"/>
</dbReference>
<gene>
    <name evidence="1" type="ORF">ALEPTO_LOCUS7512</name>
</gene>
<dbReference type="InterPro" id="IPR011009">
    <property type="entry name" value="Kinase-like_dom_sf"/>
</dbReference>
<reference evidence="1" key="1">
    <citation type="submission" date="2021-06" db="EMBL/GenBank/DDBJ databases">
        <authorList>
            <person name="Kallberg Y."/>
            <person name="Tangrot J."/>
            <person name="Rosling A."/>
        </authorList>
    </citation>
    <scope>NUCLEOTIDE SEQUENCE</scope>
    <source>
        <strain evidence="1">FL130A</strain>
    </source>
</reference>
<sequence>ICDGLRPKISYAIPKSWKDLIEECWNENPKKRPNANQLGKQLKKIRRRGAKWIEKDIDESETGEVKTEVKRQSLHPDAIYTSRLIPYLSNTSTIHNDDLFTPS</sequence>
<dbReference type="OrthoDB" id="2384313at2759"/>
<evidence type="ECO:0000313" key="1">
    <source>
        <dbReference type="EMBL" id="CAG8586581.1"/>
    </source>
</evidence>
<organism evidence="1 2">
    <name type="scientific">Ambispora leptoticha</name>
    <dbReference type="NCBI Taxonomy" id="144679"/>
    <lineage>
        <taxon>Eukaryota</taxon>
        <taxon>Fungi</taxon>
        <taxon>Fungi incertae sedis</taxon>
        <taxon>Mucoromycota</taxon>
        <taxon>Glomeromycotina</taxon>
        <taxon>Glomeromycetes</taxon>
        <taxon>Archaeosporales</taxon>
        <taxon>Ambisporaceae</taxon>
        <taxon>Ambispora</taxon>
    </lineage>
</organism>
<proteinExistence type="predicted"/>